<dbReference type="Gene3D" id="1.10.10.10">
    <property type="entry name" value="Winged helix-like DNA-binding domain superfamily/Winged helix DNA-binding domain"/>
    <property type="match status" value="1"/>
</dbReference>
<proteinExistence type="predicted"/>
<dbReference type="InterPro" id="IPR011990">
    <property type="entry name" value="TPR-like_helical_dom_sf"/>
</dbReference>
<dbReference type="SUPFAM" id="SSF48452">
    <property type="entry name" value="TPR-like"/>
    <property type="match status" value="1"/>
</dbReference>
<dbReference type="Pfam" id="PF17874">
    <property type="entry name" value="TPR_MalT"/>
    <property type="match status" value="1"/>
</dbReference>
<keyword evidence="4" id="KW-0802">TPR repeat</keyword>
<accession>B8CZU7</accession>
<dbReference type="CDD" id="cd06170">
    <property type="entry name" value="LuxR_C_like"/>
    <property type="match status" value="1"/>
</dbReference>
<dbReference type="GO" id="GO:0006355">
    <property type="term" value="P:regulation of DNA-templated transcription"/>
    <property type="evidence" value="ECO:0007669"/>
    <property type="project" value="InterPro"/>
</dbReference>
<organism evidence="6 7">
    <name type="scientific">Halothermothrix orenii (strain H 168 / OCM 544 / DSM 9562)</name>
    <dbReference type="NCBI Taxonomy" id="373903"/>
    <lineage>
        <taxon>Bacteria</taxon>
        <taxon>Bacillati</taxon>
        <taxon>Bacillota</taxon>
        <taxon>Clostridia</taxon>
        <taxon>Halanaerobiales</taxon>
        <taxon>Halothermotrichaceae</taxon>
        <taxon>Halothermothrix</taxon>
    </lineage>
</organism>
<dbReference type="PRINTS" id="PR00038">
    <property type="entry name" value="HTHLUXR"/>
</dbReference>
<dbReference type="SUPFAM" id="SSF46894">
    <property type="entry name" value="C-terminal effector domain of the bipartite response regulators"/>
    <property type="match status" value="1"/>
</dbReference>
<dbReference type="HOGENOM" id="CLU_006325_2_0_9"/>
<reference evidence="6 7" key="1">
    <citation type="journal article" date="2009" name="PLoS ONE">
        <title>Genome analysis of the anaerobic thermohalophilic bacterium Halothermothrix orenii.</title>
        <authorList>
            <person name="Mavromatis K."/>
            <person name="Ivanova N."/>
            <person name="Anderson I."/>
            <person name="Lykidis A."/>
            <person name="Hooper S.D."/>
            <person name="Sun H."/>
            <person name="Kunin V."/>
            <person name="Lapidus A."/>
            <person name="Hugenholtz P."/>
            <person name="Patel B."/>
            <person name="Kyrpides N.C."/>
        </authorList>
    </citation>
    <scope>NUCLEOTIDE SEQUENCE [LARGE SCALE GENOMIC DNA]</scope>
    <source>
        <strain evidence="7">H 168 / OCM 544 / DSM 9562</strain>
    </source>
</reference>
<dbReference type="GO" id="GO:0003677">
    <property type="term" value="F:DNA binding"/>
    <property type="evidence" value="ECO:0007669"/>
    <property type="project" value="UniProtKB-KW"/>
</dbReference>
<name>B8CZU7_HALOH</name>
<dbReference type="KEGG" id="hor:Hore_20540"/>
<evidence type="ECO:0000313" key="7">
    <source>
        <dbReference type="Proteomes" id="UP000000719"/>
    </source>
</evidence>
<dbReference type="InterPro" id="IPR000792">
    <property type="entry name" value="Tscrpt_reg_LuxR_C"/>
</dbReference>
<dbReference type="SMART" id="SM00028">
    <property type="entry name" value="TPR"/>
    <property type="match status" value="5"/>
</dbReference>
<dbReference type="PROSITE" id="PS50043">
    <property type="entry name" value="HTH_LUXR_2"/>
    <property type="match status" value="1"/>
</dbReference>
<dbReference type="PANTHER" id="PTHR44688:SF25">
    <property type="entry name" value="HTH LUXR-TYPE DOMAIN-CONTAINING PROTEIN"/>
    <property type="match status" value="1"/>
</dbReference>
<feature type="domain" description="HTH luxR-type" evidence="5">
    <location>
        <begin position="811"/>
        <end position="876"/>
    </location>
</feature>
<evidence type="ECO:0000256" key="3">
    <source>
        <dbReference type="ARBA" id="ARBA00023163"/>
    </source>
</evidence>
<feature type="repeat" description="TPR" evidence="4">
    <location>
        <begin position="496"/>
        <end position="529"/>
    </location>
</feature>
<dbReference type="EMBL" id="CP001098">
    <property type="protein sequence ID" value="ACL70799.1"/>
    <property type="molecule type" value="Genomic_DNA"/>
</dbReference>
<sequence>MSYNLKKDFNLTAYLKTKLHPAPLPSGIIHRERLLNKLAEGRKNGTKLILVSAPAGYGKSTLITDWLVRDKIKHAWLSIEDEDNKLVPFFEYLLSSLQEISEGFGKTIRSILASPQLPPINVLISLLIQELEALPAPLTIVLDDYHFISNRQINQGISYLLEHLPLDFKLVIISRQDPPIPLGRLRANNQLTEIRMKDLKFNKQEASSFFEENLQIALNEEEVSLLNSRTEGWVSGLQLAGLSLKESAEGERKVFIDNFSGSNRFVIDYLFEEVLVRQKPEVKDFLCKTSVLNKFNDSICNRLTEDSNSKSVITELDKGNHFIIPLDVNKSWYRYHHLFRDFLTSELSLEEKKGLHKKAASWYDERGYLHEAIYHSREADDLDLLERLITKLTIDLFNKGEVETLLEYLEYLPEKRLKKNSKLLIFKTWCLFLTGKGREIAGYLQLIKDREDINKNDSYYGLFLALIVLFDHQEKNLEMAEKAVDMIDNKEHFFRIAALLSLGQVQASMGKYSEAVITFKEAMNIGKKTDFHFGTITALINLAVNLNWLGQRKEAVLICENSLYEYTDSRGKIYPLANLIYIPLGILKYENNQLKSAYSYLQKGITFCQEWSFVRIMGLGEWYMGQTLFALGKKEEAIEFVEEIINLGKQLGLKGLIFFMNCLEADLYVKADNKEKAFLWAEEIKKFPDQMITISGIFMGFTYTRVLLSQRKIEEVDSILSRINNLGVKGRNLITVRLLQTKISYLEGKKNKALKCLVEAVKLARPEGYTRAFLDEGEVIYKLLSEVKDVSPAFITGILEAFDFKKSTFNNQNLIEPLSERELEILGLIVNGLSNKEIAKKLYITVGTTKWHISNIYGKLGVNKRAQAIKKALQLELIAAPGPEENL</sequence>
<evidence type="ECO:0000313" key="6">
    <source>
        <dbReference type="EMBL" id="ACL70799.1"/>
    </source>
</evidence>
<dbReference type="PANTHER" id="PTHR44688">
    <property type="entry name" value="DNA-BINDING TRANSCRIPTIONAL ACTIVATOR DEVR_DOSR"/>
    <property type="match status" value="1"/>
</dbReference>
<evidence type="ECO:0000256" key="4">
    <source>
        <dbReference type="PROSITE-ProRule" id="PRU00339"/>
    </source>
</evidence>
<dbReference type="eggNOG" id="COG2909">
    <property type="taxonomic scope" value="Bacteria"/>
</dbReference>
<dbReference type="InterPro" id="IPR041617">
    <property type="entry name" value="TPR_MalT"/>
</dbReference>
<dbReference type="Pfam" id="PF25873">
    <property type="entry name" value="WHD_MalT"/>
    <property type="match status" value="1"/>
</dbReference>
<dbReference type="Gene3D" id="3.40.50.300">
    <property type="entry name" value="P-loop containing nucleotide triphosphate hydrolases"/>
    <property type="match status" value="1"/>
</dbReference>
<dbReference type="SUPFAM" id="SSF52540">
    <property type="entry name" value="P-loop containing nucleoside triphosphate hydrolases"/>
    <property type="match status" value="1"/>
</dbReference>
<dbReference type="Gene3D" id="1.25.40.10">
    <property type="entry name" value="Tetratricopeptide repeat domain"/>
    <property type="match status" value="1"/>
</dbReference>
<dbReference type="Pfam" id="PF00196">
    <property type="entry name" value="GerE"/>
    <property type="match status" value="1"/>
</dbReference>
<dbReference type="InterPro" id="IPR016032">
    <property type="entry name" value="Sig_transdc_resp-reg_C-effctor"/>
</dbReference>
<dbReference type="AlphaFoldDB" id="B8CZU7"/>
<dbReference type="RefSeq" id="WP_015923768.1">
    <property type="nucleotide sequence ID" value="NC_011899.1"/>
</dbReference>
<protein>
    <submittedName>
        <fullName evidence="6">Regulatory protein LuxR</fullName>
    </submittedName>
</protein>
<dbReference type="InterPro" id="IPR027417">
    <property type="entry name" value="P-loop_NTPase"/>
</dbReference>
<evidence type="ECO:0000256" key="2">
    <source>
        <dbReference type="ARBA" id="ARBA00023125"/>
    </source>
</evidence>
<dbReference type="InterPro" id="IPR019734">
    <property type="entry name" value="TPR_rpt"/>
</dbReference>
<dbReference type="InterPro" id="IPR036388">
    <property type="entry name" value="WH-like_DNA-bd_sf"/>
</dbReference>
<dbReference type="PROSITE" id="PS50005">
    <property type="entry name" value="TPR"/>
    <property type="match status" value="1"/>
</dbReference>
<evidence type="ECO:0000259" key="5">
    <source>
        <dbReference type="PROSITE" id="PS50043"/>
    </source>
</evidence>
<evidence type="ECO:0000256" key="1">
    <source>
        <dbReference type="ARBA" id="ARBA00023015"/>
    </source>
</evidence>
<gene>
    <name evidence="6" type="ordered locus">Hore_20540</name>
</gene>
<keyword evidence="1" id="KW-0805">Transcription regulation</keyword>
<dbReference type="Proteomes" id="UP000000719">
    <property type="component" value="Chromosome"/>
</dbReference>
<dbReference type="OrthoDB" id="9789465at2"/>
<keyword evidence="3" id="KW-0804">Transcription</keyword>
<dbReference type="SMART" id="SM00421">
    <property type="entry name" value="HTH_LUXR"/>
    <property type="match status" value="1"/>
</dbReference>
<dbReference type="InterPro" id="IPR059106">
    <property type="entry name" value="WHD_MalT"/>
</dbReference>
<keyword evidence="7" id="KW-1185">Reference proteome</keyword>
<keyword evidence="2" id="KW-0238">DNA-binding</keyword>
<dbReference type="STRING" id="373903.Hore_20540"/>